<dbReference type="Gene3D" id="3.40.50.1820">
    <property type="entry name" value="alpha/beta hydrolase"/>
    <property type="match status" value="1"/>
</dbReference>
<gene>
    <name evidence="1" type="ORF">PUN28_003063</name>
</gene>
<organism evidence="1 2">
    <name type="scientific">Cardiocondyla obscurior</name>
    <dbReference type="NCBI Taxonomy" id="286306"/>
    <lineage>
        <taxon>Eukaryota</taxon>
        <taxon>Metazoa</taxon>
        <taxon>Ecdysozoa</taxon>
        <taxon>Arthropoda</taxon>
        <taxon>Hexapoda</taxon>
        <taxon>Insecta</taxon>
        <taxon>Pterygota</taxon>
        <taxon>Neoptera</taxon>
        <taxon>Endopterygota</taxon>
        <taxon>Hymenoptera</taxon>
        <taxon>Apocrita</taxon>
        <taxon>Aculeata</taxon>
        <taxon>Formicoidea</taxon>
        <taxon>Formicidae</taxon>
        <taxon>Myrmicinae</taxon>
        <taxon>Cardiocondyla</taxon>
    </lineage>
</organism>
<comment type="caution">
    <text evidence="1">The sequence shown here is derived from an EMBL/GenBank/DDBJ whole genome shotgun (WGS) entry which is preliminary data.</text>
</comment>
<accession>A0AAW2GKA1</accession>
<evidence type="ECO:0008006" key="3">
    <source>
        <dbReference type="Google" id="ProtNLM"/>
    </source>
</evidence>
<evidence type="ECO:0000313" key="2">
    <source>
        <dbReference type="Proteomes" id="UP001430953"/>
    </source>
</evidence>
<dbReference type="PANTHER" id="PTHR11005">
    <property type="entry name" value="LYSOSOMAL ACID LIPASE-RELATED"/>
    <property type="match status" value="1"/>
</dbReference>
<dbReference type="EMBL" id="JADYXP020000003">
    <property type="protein sequence ID" value="KAL0127519.1"/>
    <property type="molecule type" value="Genomic_DNA"/>
</dbReference>
<reference evidence="1 2" key="1">
    <citation type="submission" date="2023-03" db="EMBL/GenBank/DDBJ databases">
        <title>High recombination rates correlate with genetic variation in Cardiocondyla obscurior ants.</title>
        <authorList>
            <person name="Errbii M."/>
        </authorList>
    </citation>
    <scope>NUCLEOTIDE SEQUENCE [LARGE SCALE GENOMIC DNA]</scope>
    <source>
        <strain evidence="1">Alpha-2009</strain>
        <tissue evidence="1">Whole body</tissue>
    </source>
</reference>
<dbReference type="SUPFAM" id="SSF53474">
    <property type="entry name" value="alpha/beta-Hydrolases"/>
    <property type="match status" value="1"/>
</dbReference>
<dbReference type="AlphaFoldDB" id="A0AAW2GKA1"/>
<evidence type="ECO:0000313" key="1">
    <source>
        <dbReference type="EMBL" id="KAL0127519.1"/>
    </source>
</evidence>
<dbReference type="Proteomes" id="UP001430953">
    <property type="component" value="Unassembled WGS sequence"/>
</dbReference>
<keyword evidence="2" id="KW-1185">Reference proteome</keyword>
<dbReference type="InterPro" id="IPR029058">
    <property type="entry name" value="AB_hydrolase_fold"/>
</dbReference>
<proteinExistence type="predicted"/>
<protein>
    <recommendedName>
        <fullName evidence="3">Triacylglycerol lipase</fullName>
    </recommendedName>
</protein>
<name>A0AAW2GKA1_9HYME</name>
<sequence length="159" mass="18505">MTRIQKEICTNLIFLLCGFDREQFDITLLPIIMNNYPAGSSTKVLVHFAQEHKSGKFRQYDYGREKNLLIYNAAEPPDYNLANVTTPFALFYAENDWLSSVLDVKKLIDLLPNVVDEYKVPFPKFNHLDFLWAVDAPKLVYERVLKIMKTMTSVDEPCY</sequence>